<organism evidence="1">
    <name type="scientific">viral metagenome</name>
    <dbReference type="NCBI Taxonomy" id="1070528"/>
    <lineage>
        <taxon>unclassified sequences</taxon>
        <taxon>metagenomes</taxon>
        <taxon>organismal metagenomes</taxon>
    </lineage>
</organism>
<dbReference type="SUPFAM" id="SSF47413">
    <property type="entry name" value="lambda repressor-like DNA-binding domains"/>
    <property type="match status" value="1"/>
</dbReference>
<proteinExistence type="predicted"/>
<dbReference type="InterPro" id="IPR010982">
    <property type="entry name" value="Lambda_DNA-bd_dom_sf"/>
</dbReference>
<dbReference type="AlphaFoldDB" id="A0A6C0LUY5"/>
<dbReference type="GO" id="GO:0003677">
    <property type="term" value="F:DNA binding"/>
    <property type="evidence" value="ECO:0007669"/>
    <property type="project" value="InterPro"/>
</dbReference>
<evidence type="ECO:0000313" key="1">
    <source>
        <dbReference type="EMBL" id="QHU34200.1"/>
    </source>
</evidence>
<name>A0A6C0LUY5_9ZZZZ</name>
<accession>A0A6C0LUY5</accession>
<dbReference type="EMBL" id="MN740567">
    <property type="protein sequence ID" value="QHU34200.1"/>
    <property type="molecule type" value="Genomic_DNA"/>
</dbReference>
<dbReference type="Gene3D" id="1.10.260.40">
    <property type="entry name" value="lambda repressor-like DNA-binding domains"/>
    <property type="match status" value="1"/>
</dbReference>
<reference evidence="1" key="1">
    <citation type="journal article" date="2020" name="Nature">
        <title>Giant virus diversity and host interactions through global metagenomics.</title>
        <authorList>
            <person name="Schulz F."/>
            <person name="Roux S."/>
            <person name="Paez-Espino D."/>
            <person name="Jungbluth S."/>
            <person name="Walsh D.A."/>
            <person name="Denef V.J."/>
            <person name="McMahon K.D."/>
            <person name="Konstantinidis K.T."/>
            <person name="Eloe-Fadrosh E.A."/>
            <person name="Kyrpides N.C."/>
            <person name="Woyke T."/>
        </authorList>
    </citation>
    <scope>NUCLEOTIDE SEQUENCE</scope>
    <source>
        <strain evidence="1">GVMAG-S-1016713-123</strain>
    </source>
</reference>
<protein>
    <submittedName>
        <fullName evidence="1">Uncharacterized protein</fullName>
    </submittedName>
</protein>
<sequence length="71" mass="8457">MNNDNFISTLSFGRQLCLARQTCNYTIHEFSQMCNMKLRLIEDYENDIAMPEKKTITKMNKYLKNKLPYAK</sequence>